<dbReference type="InterPro" id="IPR003658">
    <property type="entry name" value="Anti-sigma_ant"/>
</dbReference>
<name>A0A1H5TIT7_9ACTN</name>
<evidence type="ECO:0000256" key="2">
    <source>
        <dbReference type="RuleBase" id="RU003749"/>
    </source>
</evidence>
<keyword evidence="5" id="KW-1185">Reference proteome</keyword>
<dbReference type="PROSITE" id="PS50801">
    <property type="entry name" value="STAS"/>
    <property type="match status" value="1"/>
</dbReference>
<evidence type="ECO:0000313" key="5">
    <source>
        <dbReference type="Proteomes" id="UP000236723"/>
    </source>
</evidence>
<protein>
    <recommendedName>
        <fullName evidence="2">Anti-sigma factor antagonist</fullName>
    </recommendedName>
</protein>
<evidence type="ECO:0000313" key="4">
    <source>
        <dbReference type="EMBL" id="SEF62011.1"/>
    </source>
</evidence>
<dbReference type="PANTHER" id="PTHR33495">
    <property type="entry name" value="ANTI-SIGMA FACTOR ANTAGONIST TM_1081-RELATED-RELATED"/>
    <property type="match status" value="1"/>
</dbReference>
<dbReference type="InterPro" id="IPR036513">
    <property type="entry name" value="STAS_dom_sf"/>
</dbReference>
<feature type="domain" description="STAS" evidence="3">
    <location>
        <begin position="20"/>
        <end position="117"/>
    </location>
</feature>
<dbReference type="RefSeq" id="WP_103936020.1">
    <property type="nucleotide sequence ID" value="NZ_FNVO01000001.1"/>
</dbReference>
<dbReference type="InterPro" id="IPR002645">
    <property type="entry name" value="STAS_dom"/>
</dbReference>
<dbReference type="Gene3D" id="3.30.750.24">
    <property type="entry name" value="STAS domain"/>
    <property type="match status" value="1"/>
</dbReference>
<dbReference type="Pfam" id="PF01740">
    <property type="entry name" value="STAS"/>
    <property type="match status" value="1"/>
</dbReference>
<dbReference type="CDD" id="cd07043">
    <property type="entry name" value="STAS_anti-anti-sigma_factors"/>
    <property type="match status" value="1"/>
</dbReference>
<dbReference type="PANTHER" id="PTHR33495:SF2">
    <property type="entry name" value="ANTI-SIGMA FACTOR ANTAGONIST TM_1081-RELATED"/>
    <property type="match status" value="1"/>
</dbReference>
<organism evidence="4 5">
    <name type="scientific">Thermomonospora echinospora</name>
    <dbReference type="NCBI Taxonomy" id="1992"/>
    <lineage>
        <taxon>Bacteria</taxon>
        <taxon>Bacillati</taxon>
        <taxon>Actinomycetota</taxon>
        <taxon>Actinomycetes</taxon>
        <taxon>Streptosporangiales</taxon>
        <taxon>Thermomonosporaceae</taxon>
        <taxon>Thermomonospora</taxon>
    </lineage>
</organism>
<accession>A0A1H5TIT7</accession>
<reference evidence="5" key="1">
    <citation type="submission" date="2016-10" db="EMBL/GenBank/DDBJ databases">
        <authorList>
            <person name="Varghese N."/>
            <person name="Submissions S."/>
        </authorList>
    </citation>
    <scope>NUCLEOTIDE SEQUENCE [LARGE SCALE GENOMIC DNA]</scope>
    <source>
        <strain evidence="5">DSM 43163</strain>
    </source>
</reference>
<dbReference type="AlphaFoldDB" id="A0A1H5TIT7"/>
<dbReference type="NCBIfam" id="TIGR00377">
    <property type="entry name" value="ant_ant_sig"/>
    <property type="match status" value="1"/>
</dbReference>
<evidence type="ECO:0000259" key="3">
    <source>
        <dbReference type="PROSITE" id="PS50801"/>
    </source>
</evidence>
<dbReference type="EMBL" id="FNVO01000001">
    <property type="protein sequence ID" value="SEF62011.1"/>
    <property type="molecule type" value="Genomic_DNA"/>
</dbReference>
<dbReference type="Proteomes" id="UP000236723">
    <property type="component" value="Unassembled WGS sequence"/>
</dbReference>
<comment type="similarity">
    <text evidence="1 2">Belongs to the anti-sigma-factor antagonist family.</text>
</comment>
<dbReference type="SUPFAM" id="SSF52091">
    <property type="entry name" value="SpoIIaa-like"/>
    <property type="match status" value="1"/>
</dbReference>
<gene>
    <name evidence="4" type="ORF">SAMN04489712_101614</name>
</gene>
<dbReference type="OrthoDB" id="9793697at2"/>
<proteinExistence type="inferred from homology"/>
<sequence>MTGTAEILRVKSHPVGLWTVLELAGELDVAGLPALHRRVDEICAVCAPPRLVIDMTAVTFMDSCGLSGLVRCWQRVGGLQGRFVLVGLRPRVVRVLDITGMRRAFETYDSLEEFTRS</sequence>
<dbReference type="GO" id="GO:0043856">
    <property type="term" value="F:anti-sigma factor antagonist activity"/>
    <property type="evidence" value="ECO:0007669"/>
    <property type="project" value="InterPro"/>
</dbReference>
<evidence type="ECO:0000256" key="1">
    <source>
        <dbReference type="ARBA" id="ARBA00009013"/>
    </source>
</evidence>